<feature type="compositionally biased region" description="Polar residues" evidence="1">
    <location>
        <begin position="494"/>
        <end position="513"/>
    </location>
</feature>
<keyword evidence="2" id="KW-1133">Transmembrane helix</keyword>
<dbReference type="AlphaFoldDB" id="A0A7T0Q8E6"/>
<evidence type="ECO:0000256" key="1">
    <source>
        <dbReference type="SAM" id="MobiDB-lite"/>
    </source>
</evidence>
<name>A0A7T0Q8E6_LISSE</name>
<feature type="transmembrane region" description="Helical" evidence="2">
    <location>
        <begin position="100"/>
        <end position="118"/>
    </location>
</feature>
<dbReference type="InterPro" id="IPR058521">
    <property type="entry name" value="DUF8208"/>
</dbReference>
<dbReference type="RefSeq" id="WP_199202568.1">
    <property type="nucleotide sequence ID" value="NZ_MW124301.1"/>
</dbReference>
<evidence type="ECO:0000256" key="2">
    <source>
        <dbReference type="SAM" id="Phobius"/>
    </source>
</evidence>
<feature type="compositionally biased region" description="Basic and acidic residues" evidence="1">
    <location>
        <begin position="573"/>
        <end position="590"/>
    </location>
</feature>
<gene>
    <name evidence="4" type="ORF">pLIS400376c</name>
</gene>
<reference evidence="4" key="2">
    <citation type="submission" date="2020-10" db="EMBL/GenBank/DDBJ databases">
        <authorList>
            <person name="Chmielowska C.A."/>
            <person name="Korsak D."/>
            <person name="Bartosik D."/>
        </authorList>
    </citation>
    <scope>NUCLEOTIDE SEQUENCE</scope>
    <source>
        <strain evidence="4">Sr12</strain>
        <plasmid evidence="4">pLIS4</plasmid>
    </source>
</reference>
<proteinExistence type="predicted"/>
<feature type="transmembrane region" description="Helical" evidence="2">
    <location>
        <begin position="298"/>
        <end position="318"/>
    </location>
</feature>
<feature type="transmembrane region" description="Helical" evidence="2">
    <location>
        <begin position="236"/>
        <end position="257"/>
    </location>
</feature>
<feature type="transmembrane region" description="Helical" evidence="2">
    <location>
        <begin position="70"/>
        <end position="88"/>
    </location>
</feature>
<dbReference type="EMBL" id="MW124301">
    <property type="protein sequence ID" value="QPL19410.1"/>
    <property type="molecule type" value="Genomic_DNA"/>
</dbReference>
<feature type="region of interest" description="Disordered" evidence="1">
    <location>
        <begin position="416"/>
        <end position="594"/>
    </location>
</feature>
<geneLocation type="plasmid" evidence="4">
    <name>pLIS4</name>
</geneLocation>
<dbReference type="NCBIfam" id="NF045890">
    <property type="entry name" value="conj_pls20_p028"/>
    <property type="match status" value="1"/>
</dbReference>
<dbReference type="InterPro" id="IPR058066">
    <property type="entry name" value="pXO2-14_N"/>
</dbReference>
<feature type="domain" description="DUF8208" evidence="3">
    <location>
        <begin position="20"/>
        <end position="365"/>
    </location>
</feature>
<keyword evidence="2" id="KW-0812">Transmembrane</keyword>
<evidence type="ECO:0000259" key="3">
    <source>
        <dbReference type="Pfam" id="PF26635"/>
    </source>
</evidence>
<feature type="compositionally biased region" description="Polar residues" evidence="1">
    <location>
        <begin position="524"/>
        <end position="533"/>
    </location>
</feature>
<organism evidence="4">
    <name type="scientific">Listeria seeligeri</name>
    <dbReference type="NCBI Taxonomy" id="1640"/>
    <lineage>
        <taxon>Bacteria</taxon>
        <taxon>Bacillati</taxon>
        <taxon>Bacillota</taxon>
        <taxon>Bacilli</taxon>
        <taxon>Bacillales</taxon>
        <taxon>Listeriaceae</taxon>
        <taxon>Listeria</taxon>
    </lineage>
</organism>
<evidence type="ECO:0000313" key="4">
    <source>
        <dbReference type="EMBL" id="QPL19410.1"/>
    </source>
</evidence>
<reference evidence="4" key="1">
    <citation type="journal article" date="2020" name="Int. J. Mol. Sci.">
        <title>Genetic Carriers and Genomic Distribution of cadA6-A Novel Variant of a Cadmium Resistance Determinant Identified in Listeria spp.</title>
        <authorList>
            <person name="Chmielowska C."/>
            <person name="Korsak D."/>
            <person name="Szmulkowska B."/>
            <person name="Krop A."/>
            <person name="Lipka K."/>
            <person name="Krupinska M."/>
            <person name="Bartosik D."/>
        </authorList>
    </citation>
    <scope>NUCLEOTIDE SEQUENCE</scope>
    <source>
        <strain evidence="4">Sr12</strain>
    </source>
</reference>
<feature type="compositionally biased region" description="Low complexity" evidence="1">
    <location>
        <begin position="460"/>
        <end position="493"/>
    </location>
</feature>
<dbReference type="Pfam" id="PF26635">
    <property type="entry name" value="DUF8208"/>
    <property type="match status" value="1"/>
</dbReference>
<accession>A0A7T0Q8E6</accession>
<keyword evidence="4" id="KW-0614">Plasmid</keyword>
<keyword evidence="2" id="KW-0472">Membrane</keyword>
<sequence length="632" mass="67884">MSDQEIAKILEKFQDVLSLTDWFSAMGRAIIWWVDKMFANILGSLTKGLDYAYEFLNFYDSPMINDFLKSYFPVILVMMTAAFVYLGFQIMQGKKDLNKIVSSTLFALSLFVALPWLLNQGTDLLMAGKESLPNNNHQALTIIQSNITDIYEIDAKGWTTKKPKPLNNIDNMTDVNLLDINESVDMGGFFIDNSPLSEKGQDILSKKLTKIGDFYVVTKPISHFFSDDQTYYRYSFHPWLMLFQLIGKALVLGFTIAKTMMLLTSLGILKVITFGTALTDIETGQRNKKLLLKIRNTLIVLFIMLVMLYMYDIVMAFISASDMSAFMKAFAIIVLSIMFMDGPDIVEELFGIDAGLKSVSRGLIGFAMGAKTTGDLAKGGADLSKKLAKTAGKAANKTATAGGMLIGGAKGALDGFKEKASKGPDPSGGASGKGSPMPSPMKGKDAGGGMPEPSKGDNGTTGASASTTGGSSGQESTNVSPTPSPGGTTAPSANGTSIVANQESPASQPSGASESLPKPEVANQVEQNKNSFATRPPGQNAEGVLNGNRASKKGAAKESPIANYESLPKGAKSAKENMDQYAKGREKDLHSVPQKALSSYANVAQKAYDSNIATKTRKSYDVMKNTTKGDKE</sequence>
<protein>
    <recommendedName>
        <fullName evidence="3">DUF8208 domain-containing protein</fullName>
    </recommendedName>
</protein>